<evidence type="ECO:0000256" key="1">
    <source>
        <dbReference type="ARBA" id="ARBA00004123"/>
    </source>
</evidence>
<evidence type="ECO:0000313" key="10">
    <source>
        <dbReference type="Proteomes" id="UP000001056"/>
    </source>
</evidence>
<feature type="compositionally biased region" description="Low complexity" evidence="7">
    <location>
        <begin position="159"/>
        <end position="193"/>
    </location>
</feature>
<evidence type="ECO:0000256" key="5">
    <source>
        <dbReference type="ARBA" id="ARBA00023242"/>
    </source>
</evidence>
<dbReference type="eggNOG" id="KOG3902">
    <property type="taxonomic scope" value="Eukaryota"/>
</dbReference>
<name>Q2GYV0_CHAGB</name>
<dbReference type="GO" id="GO:0000124">
    <property type="term" value="C:SAGA complex"/>
    <property type="evidence" value="ECO:0007669"/>
    <property type="project" value="TreeGrafter"/>
</dbReference>
<dbReference type="EMBL" id="CH408033">
    <property type="protein sequence ID" value="EAQ85601.1"/>
    <property type="molecule type" value="Genomic_DNA"/>
</dbReference>
<keyword evidence="8" id="KW-0732">Signal</keyword>
<evidence type="ECO:0000256" key="3">
    <source>
        <dbReference type="ARBA" id="ARBA00023159"/>
    </source>
</evidence>
<dbReference type="InterPro" id="IPR003195">
    <property type="entry name" value="TFIID_TAF13"/>
</dbReference>
<dbReference type="AlphaFoldDB" id="Q2GYV0"/>
<organism evidence="9 10">
    <name type="scientific">Chaetomium globosum (strain ATCC 6205 / CBS 148.51 / DSM 1962 / NBRC 6347 / NRRL 1970)</name>
    <name type="common">Soil fungus</name>
    <dbReference type="NCBI Taxonomy" id="306901"/>
    <lineage>
        <taxon>Eukaryota</taxon>
        <taxon>Fungi</taxon>
        <taxon>Dikarya</taxon>
        <taxon>Ascomycota</taxon>
        <taxon>Pezizomycotina</taxon>
        <taxon>Sordariomycetes</taxon>
        <taxon>Sordariomycetidae</taxon>
        <taxon>Sordariales</taxon>
        <taxon>Chaetomiaceae</taxon>
        <taxon>Chaetomium</taxon>
    </lineage>
</organism>
<keyword evidence="2" id="KW-0805">Transcription regulation</keyword>
<feature type="signal peptide" evidence="8">
    <location>
        <begin position="1"/>
        <end position="18"/>
    </location>
</feature>
<evidence type="ECO:0000256" key="7">
    <source>
        <dbReference type="SAM" id="MobiDB-lite"/>
    </source>
</evidence>
<dbReference type="STRING" id="306901.Q2GYV0"/>
<dbReference type="VEuPathDB" id="FungiDB:CHGG_06854"/>
<dbReference type="GO" id="GO:0003712">
    <property type="term" value="F:transcription coregulator activity"/>
    <property type="evidence" value="ECO:0007669"/>
    <property type="project" value="TreeGrafter"/>
</dbReference>
<keyword evidence="4" id="KW-0804">Transcription</keyword>
<dbReference type="FunFam" id="1.10.20.10:FF:000023">
    <property type="entry name" value="transcription initiation protein SPT3 homolog"/>
    <property type="match status" value="1"/>
</dbReference>
<feature type="chain" id="PRO_5004209128" description="Transcription initiation factor TFIID subunit 13" evidence="8">
    <location>
        <begin position="19"/>
        <end position="695"/>
    </location>
</feature>
<dbReference type="InParanoid" id="Q2GYV0"/>
<dbReference type="Pfam" id="PF02269">
    <property type="entry name" value="TFIID-18kDa"/>
    <property type="match status" value="1"/>
</dbReference>
<feature type="compositionally biased region" description="Acidic residues" evidence="7">
    <location>
        <begin position="431"/>
        <end position="454"/>
    </location>
</feature>
<evidence type="ECO:0000256" key="2">
    <source>
        <dbReference type="ARBA" id="ARBA00023015"/>
    </source>
</evidence>
<dbReference type="PANTHER" id="PTHR11380:SF16">
    <property type="entry name" value="TRANSCRIPTION INITIATION PROTEIN SPT3 HOMOLOG"/>
    <property type="match status" value="1"/>
</dbReference>
<accession>Q2GYV0</accession>
<evidence type="ECO:0000313" key="9">
    <source>
        <dbReference type="EMBL" id="EAQ85601.1"/>
    </source>
</evidence>
<keyword evidence="5" id="KW-0539">Nucleus</keyword>
<evidence type="ECO:0000256" key="6">
    <source>
        <dbReference type="ARBA" id="ARBA00061274"/>
    </source>
</evidence>
<dbReference type="Proteomes" id="UP000001056">
    <property type="component" value="Unassembled WGS sequence"/>
</dbReference>
<dbReference type="GO" id="GO:0046982">
    <property type="term" value="F:protein heterodimerization activity"/>
    <property type="evidence" value="ECO:0007669"/>
    <property type="project" value="InterPro"/>
</dbReference>
<proteinExistence type="inferred from homology"/>
<gene>
    <name evidence="9" type="ORF">CHGG_06854</name>
</gene>
<reference evidence="10" key="1">
    <citation type="journal article" date="2015" name="Genome Announc.">
        <title>Draft genome sequence of the cellulolytic fungus Chaetomium globosum.</title>
        <authorList>
            <person name="Cuomo C.A."/>
            <person name="Untereiner W.A."/>
            <person name="Ma L.-J."/>
            <person name="Grabherr M."/>
            <person name="Birren B.W."/>
        </authorList>
    </citation>
    <scope>NUCLEOTIDE SEQUENCE [LARGE SCALE GENOMIC DNA]</scope>
    <source>
        <strain evidence="10">ATCC 6205 / CBS 148.51 / DSM 1962 / NBRC 6347 / NRRL 1970</strain>
    </source>
</reference>
<dbReference type="GO" id="GO:0006357">
    <property type="term" value="P:regulation of transcription by RNA polymerase II"/>
    <property type="evidence" value="ECO:0007669"/>
    <property type="project" value="UniProtKB-ARBA"/>
</dbReference>
<feature type="compositionally biased region" description="Low complexity" evidence="7">
    <location>
        <begin position="200"/>
        <end position="211"/>
    </location>
</feature>
<dbReference type="RefSeq" id="XP_001224510.1">
    <property type="nucleotide sequence ID" value="XM_001224509.1"/>
</dbReference>
<evidence type="ECO:0000256" key="4">
    <source>
        <dbReference type="ARBA" id="ARBA00023163"/>
    </source>
</evidence>
<keyword evidence="3" id="KW-0010">Activator</keyword>
<dbReference type="InterPro" id="IPR009072">
    <property type="entry name" value="Histone-fold"/>
</dbReference>
<feature type="region of interest" description="Disordered" evidence="7">
    <location>
        <begin position="617"/>
        <end position="654"/>
    </location>
</feature>
<feature type="region of interest" description="Disordered" evidence="7">
    <location>
        <begin position="422"/>
        <end position="471"/>
    </location>
</feature>
<dbReference type="HOGENOM" id="CLU_396371_0_0_1"/>
<dbReference type="GeneID" id="4394519"/>
<evidence type="ECO:0008006" key="11">
    <source>
        <dbReference type="Google" id="ProtNLM"/>
    </source>
</evidence>
<dbReference type="GO" id="GO:0005634">
    <property type="term" value="C:nucleus"/>
    <property type="evidence" value="ECO:0007669"/>
    <property type="project" value="UniProtKB-SubCell"/>
</dbReference>
<comment type="subcellular location">
    <subcellularLocation>
        <location evidence="1">Nucleus</location>
    </subcellularLocation>
</comment>
<evidence type="ECO:0000256" key="8">
    <source>
        <dbReference type="SAM" id="SignalP"/>
    </source>
</evidence>
<dbReference type="OrthoDB" id="4583478at2759"/>
<dbReference type="SUPFAM" id="SSF47113">
    <property type="entry name" value="Histone-fold"/>
    <property type="match status" value="1"/>
</dbReference>
<protein>
    <recommendedName>
        <fullName evidence="11">Transcription initiation factor TFIID subunit 13</fullName>
    </recommendedName>
</protein>
<feature type="region of interest" description="Disordered" evidence="7">
    <location>
        <begin position="159"/>
        <end position="220"/>
    </location>
</feature>
<dbReference type="PANTHER" id="PTHR11380">
    <property type="entry name" value="TRANSCRIPTION INITIATION FACTOR TFIID/SUPT3-RELATED"/>
    <property type="match status" value="1"/>
</dbReference>
<dbReference type="CDD" id="cd22926">
    <property type="entry name" value="HFD_SPT3"/>
    <property type="match status" value="1"/>
</dbReference>
<sequence length="695" mass="75422">MKAFSLLVHLGLLQASLGKKCYYPNGQEARNAYPCDPDAEHSTCCSGSAWGKSCLANKLCVTPGMRFARGSCTDPTFKSPACPDYCTNHRTGVWDVVNCVNTTKVDTIYCCYGMENCCEQGNGRFQLLPPPSHTWAVYNSDLTRYDVVTPLSTATSSASMSTASTSLDASETSGASEASSTTSGTSASTSGSEQPEETDGSSQGQSGTDSSSHSHEPTGLSTAARAGIGVGAALGAILIITMAYLAWQLNKTKKALAADSQWQVVTTYPPAAPSSAYYSQDPAHKHEVQGDLANQELQGQHYFVDGDASRAELSATPSFLIFKNALLTPAMEMANSGPKYRDEILKMMFVAGETRQPDVETTTMVENIVRDQTIHMLTVAGDLAAHRGQTKFTLDDIIFQVRNDAECLARLRNHMQWKQIRKRAKVKDDGSADDLDVDDVNDIIEDEGGDDDAEAPGATEPNPDPATHSKSDATAAIANGPVVSIPPLPWSILYMFPYAADIPSLATIDDDDGIGGEDPGPSSGSTTSHWFLACLMKNDERTRAMTAEEYSAWSDCRSASFTYRRKKAFREWCGLGVITDHRAKDDVLEILGFLTSEWVQKLTERALQVQQQEVRESAGVNGRTGSKRKYDDGPFSMRGGGGCEPKNTSDEPVTKSPIQIRHVRQAFEILQTPLKKYTAMLNGSQSRGRKKMRIF</sequence>
<keyword evidence="10" id="KW-1185">Reference proteome</keyword>
<dbReference type="GO" id="GO:0006366">
    <property type="term" value="P:transcription by RNA polymerase II"/>
    <property type="evidence" value="ECO:0007669"/>
    <property type="project" value="InterPro"/>
</dbReference>
<comment type="similarity">
    <text evidence="6">Belongs to the SPT3 family.</text>
</comment>